<dbReference type="Pfam" id="PF14534">
    <property type="entry name" value="DUF4440"/>
    <property type="match status" value="1"/>
</dbReference>
<dbReference type="Proteomes" id="UP001500238">
    <property type="component" value="Unassembled WGS sequence"/>
</dbReference>
<organism evidence="3 4">
    <name type="scientific">Sphingomonas insulae</name>
    <dbReference type="NCBI Taxonomy" id="424800"/>
    <lineage>
        <taxon>Bacteria</taxon>
        <taxon>Pseudomonadati</taxon>
        <taxon>Pseudomonadota</taxon>
        <taxon>Alphaproteobacteria</taxon>
        <taxon>Sphingomonadales</taxon>
        <taxon>Sphingomonadaceae</taxon>
        <taxon>Sphingomonas</taxon>
    </lineage>
</organism>
<dbReference type="InterPro" id="IPR032710">
    <property type="entry name" value="NTF2-like_dom_sf"/>
</dbReference>
<feature type="domain" description="DUF4440" evidence="2">
    <location>
        <begin position="29"/>
        <end position="136"/>
    </location>
</feature>
<feature type="signal peptide" evidence="1">
    <location>
        <begin position="1"/>
        <end position="20"/>
    </location>
</feature>
<reference evidence="3 4" key="1">
    <citation type="journal article" date="2019" name="Int. J. Syst. Evol. Microbiol.">
        <title>The Global Catalogue of Microorganisms (GCM) 10K type strain sequencing project: providing services to taxonomists for standard genome sequencing and annotation.</title>
        <authorList>
            <consortium name="The Broad Institute Genomics Platform"/>
            <consortium name="The Broad Institute Genome Sequencing Center for Infectious Disease"/>
            <person name="Wu L."/>
            <person name="Ma J."/>
        </authorList>
    </citation>
    <scope>NUCLEOTIDE SEQUENCE [LARGE SCALE GENOMIC DNA]</scope>
    <source>
        <strain evidence="3 4">JCM 14603</strain>
    </source>
</reference>
<feature type="chain" id="PRO_5045310802" description="DUF4440 domain-containing protein" evidence="1">
    <location>
        <begin position="21"/>
        <end position="158"/>
    </location>
</feature>
<dbReference type="EMBL" id="BAAAES010000011">
    <property type="protein sequence ID" value="GAA0675216.1"/>
    <property type="molecule type" value="Genomic_DNA"/>
</dbReference>
<keyword evidence="4" id="KW-1185">Reference proteome</keyword>
<dbReference type="Gene3D" id="3.10.450.50">
    <property type="match status" value="1"/>
</dbReference>
<accession>A0ABN1HZC1</accession>
<comment type="caution">
    <text evidence="3">The sequence shown here is derived from an EMBL/GenBank/DDBJ whole genome shotgun (WGS) entry which is preliminary data.</text>
</comment>
<keyword evidence="1" id="KW-0732">Signal</keyword>
<dbReference type="SUPFAM" id="SSF54427">
    <property type="entry name" value="NTF2-like"/>
    <property type="match status" value="1"/>
</dbReference>
<proteinExistence type="predicted"/>
<sequence>MMIAIAVAAALLATSVPPPADPLTTEIGALDAKVFNAYNRCDLPTFSGYFDPKVAFYHDTGGATFEREAMVDGVRKYICGKVKRELIPATFRVYLIKNYGAIEEGEHRFCELATGRCEGIAKFVMVWAKQDGTWRITSVLSYGHRAATPAGQRSATDR</sequence>
<evidence type="ECO:0000259" key="2">
    <source>
        <dbReference type="Pfam" id="PF14534"/>
    </source>
</evidence>
<dbReference type="InterPro" id="IPR027843">
    <property type="entry name" value="DUF4440"/>
</dbReference>
<evidence type="ECO:0000256" key="1">
    <source>
        <dbReference type="SAM" id="SignalP"/>
    </source>
</evidence>
<evidence type="ECO:0000313" key="3">
    <source>
        <dbReference type="EMBL" id="GAA0675216.1"/>
    </source>
</evidence>
<evidence type="ECO:0000313" key="4">
    <source>
        <dbReference type="Proteomes" id="UP001500238"/>
    </source>
</evidence>
<gene>
    <name evidence="3" type="ORF">GCM10009102_29270</name>
</gene>
<dbReference type="RefSeq" id="WP_163956665.1">
    <property type="nucleotide sequence ID" value="NZ_CP048421.1"/>
</dbReference>
<name>A0ABN1HZC1_9SPHN</name>
<protein>
    <recommendedName>
        <fullName evidence="2">DUF4440 domain-containing protein</fullName>
    </recommendedName>
</protein>